<dbReference type="Pfam" id="PF04525">
    <property type="entry name" value="LOR"/>
    <property type="match status" value="1"/>
</dbReference>
<dbReference type="InterPro" id="IPR038595">
    <property type="entry name" value="LOR_sf"/>
</dbReference>
<dbReference type="EMBL" id="KV878132">
    <property type="protein sequence ID" value="OJJ04882.1"/>
    <property type="molecule type" value="Genomic_DNA"/>
</dbReference>
<dbReference type="AlphaFoldDB" id="A0A1L9PTX6"/>
<name>A0A1L9PTX6_ASPVE</name>
<dbReference type="SUPFAM" id="SSF54518">
    <property type="entry name" value="Tubby C-terminal domain-like"/>
    <property type="match status" value="1"/>
</dbReference>
<accession>A0A1L9PTX6</accession>
<evidence type="ECO:0000313" key="3">
    <source>
        <dbReference type="EMBL" id="OJJ04882.1"/>
    </source>
</evidence>
<dbReference type="RefSeq" id="XP_040670644.1">
    <property type="nucleotide sequence ID" value="XM_040817132.1"/>
</dbReference>
<evidence type="ECO:0000256" key="2">
    <source>
        <dbReference type="SAM" id="MobiDB-lite"/>
    </source>
</evidence>
<comment type="similarity">
    <text evidence="1">Belongs to the LOR family.</text>
</comment>
<dbReference type="STRING" id="1036611.A0A1L9PTX6"/>
<organism evidence="3 4">
    <name type="scientific">Aspergillus versicolor CBS 583.65</name>
    <dbReference type="NCBI Taxonomy" id="1036611"/>
    <lineage>
        <taxon>Eukaryota</taxon>
        <taxon>Fungi</taxon>
        <taxon>Dikarya</taxon>
        <taxon>Ascomycota</taxon>
        <taxon>Pezizomycotina</taxon>
        <taxon>Eurotiomycetes</taxon>
        <taxon>Eurotiomycetidae</taxon>
        <taxon>Eurotiales</taxon>
        <taxon>Aspergillaceae</taxon>
        <taxon>Aspergillus</taxon>
        <taxon>Aspergillus subgen. Nidulantes</taxon>
    </lineage>
</organism>
<dbReference type="InterPro" id="IPR025659">
    <property type="entry name" value="Tubby-like_C"/>
</dbReference>
<keyword evidence="4" id="KW-1185">Reference proteome</keyword>
<proteinExistence type="inferred from homology"/>
<dbReference type="Proteomes" id="UP000184073">
    <property type="component" value="Unassembled WGS sequence"/>
</dbReference>
<dbReference type="VEuPathDB" id="FungiDB:ASPVEDRAFT_820770"/>
<evidence type="ECO:0000256" key="1">
    <source>
        <dbReference type="ARBA" id="ARBA00005437"/>
    </source>
</evidence>
<dbReference type="Gene3D" id="2.40.160.200">
    <property type="entry name" value="LURP1-related"/>
    <property type="match status" value="1"/>
</dbReference>
<sequence length="233" mass="25223">MESLTPLKQSLAIRPEHVVSSTTTIRVKQHSASLSSSNFTITGAPTPESPEGAKLFAVDGDFASWSQRRRFCDASGLPLFEISRKDLGVTFYLHLPGEGGRKKGGSSGKDESERIATIVPKYSALKDKFDVHFRNVAADGEETVLEVRGQNIWKSKTHVYHRGHLVMVVKLTDMVSVYIPGKRPSWEVVVAEGMDLSLASVLAVLLAMMLYSSSGKGTAPTQPGSMVDGTTKG</sequence>
<feature type="compositionally biased region" description="Polar residues" evidence="2">
    <location>
        <begin position="215"/>
        <end position="224"/>
    </location>
</feature>
<protein>
    <recommendedName>
        <fullName evidence="5">Tubby C-terminal domain-containing protein</fullName>
    </recommendedName>
</protein>
<feature type="region of interest" description="Disordered" evidence="2">
    <location>
        <begin position="214"/>
        <end position="233"/>
    </location>
</feature>
<evidence type="ECO:0000313" key="4">
    <source>
        <dbReference type="Proteomes" id="UP000184073"/>
    </source>
</evidence>
<dbReference type="InterPro" id="IPR007612">
    <property type="entry name" value="LOR"/>
</dbReference>
<gene>
    <name evidence="3" type="ORF">ASPVEDRAFT_820770</name>
</gene>
<dbReference type="GeneID" id="63732643"/>
<reference evidence="4" key="1">
    <citation type="journal article" date="2017" name="Genome Biol.">
        <title>Comparative genomics reveals high biological diversity and specific adaptations in the industrially and medically important fungal genus Aspergillus.</title>
        <authorList>
            <person name="de Vries R.P."/>
            <person name="Riley R."/>
            <person name="Wiebenga A."/>
            <person name="Aguilar-Osorio G."/>
            <person name="Amillis S."/>
            <person name="Uchima C.A."/>
            <person name="Anderluh G."/>
            <person name="Asadollahi M."/>
            <person name="Askin M."/>
            <person name="Barry K."/>
            <person name="Battaglia E."/>
            <person name="Bayram O."/>
            <person name="Benocci T."/>
            <person name="Braus-Stromeyer S.A."/>
            <person name="Caldana C."/>
            <person name="Canovas D."/>
            <person name="Cerqueira G.C."/>
            <person name="Chen F."/>
            <person name="Chen W."/>
            <person name="Choi C."/>
            <person name="Clum A."/>
            <person name="Dos Santos R.A."/>
            <person name="Damasio A.R."/>
            <person name="Diallinas G."/>
            <person name="Emri T."/>
            <person name="Fekete E."/>
            <person name="Flipphi M."/>
            <person name="Freyberg S."/>
            <person name="Gallo A."/>
            <person name="Gournas C."/>
            <person name="Habgood R."/>
            <person name="Hainaut M."/>
            <person name="Harispe M.L."/>
            <person name="Henrissat B."/>
            <person name="Hilden K.S."/>
            <person name="Hope R."/>
            <person name="Hossain A."/>
            <person name="Karabika E."/>
            <person name="Karaffa L."/>
            <person name="Karanyi Z."/>
            <person name="Krasevec N."/>
            <person name="Kuo A."/>
            <person name="Kusch H."/>
            <person name="LaButti K."/>
            <person name="Lagendijk E.L."/>
            <person name="Lapidus A."/>
            <person name="Levasseur A."/>
            <person name="Lindquist E."/>
            <person name="Lipzen A."/>
            <person name="Logrieco A.F."/>
            <person name="MacCabe A."/>
            <person name="Maekelae M.R."/>
            <person name="Malavazi I."/>
            <person name="Melin P."/>
            <person name="Meyer V."/>
            <person name="Mielnichuk N."/>
            <person name="Miskei M."/>
            <person name="Molnar A.P."/>
            <person name="Mule G."/>
            <person name="Ngan C.Y."/>
            <person name="Orejas M."/>
            <person name="Orosz E."/>
            <person name="Ouedraogo J.P."/>
            <person name="Overkamp K.M."/>
            <person name="Park H.-S."/>
            <person name="Perrone G."/>
            <person name="Piumi F."/>
            <person name="Punt P.J."/>
            <person name="Ram A.F."/>
            <person name="Ramon A."/>
            <person name="Rauscher S."/>
            <person name="Record E."/>
            <person name="Riano-Pachon D.M."/>
            <person name="Robert V."/>
            <person name="Roehrig J."/>
            <person name="Ruller R."/>
            <person name="Salamov A."/>
            <person name="Salih N.S."/>
            <person name="Samson R.A."/>
            <person name="Sandor E."/>
            <person name="Sanguinetti M."/>
            <person name="Schuetze T."/>
            <person name="Sepcic K."/>
            <person name="Shelest E."/>
            <person name="Sherlock G."/>
            <person name="Sophianopoulou V."/>
            <person name="Squina F.M."/>
            <person name="Sun H."/>
            <person name="Susca A."/>
            <person name="Todd R.B."/>
            <person name="Tsang A."/>
            <person name="Unkles S.E."/>
            <person name="van de Wiele N."/>
            <person name="van Rossen-Uffink D."/>
            <person name="Oliveira J.V."/>
            <person name="Vesth T.C."/>
            <person name="Visser J."/>
            <person name="Yu J.-H."/>
            <person name="Zhou M."/>
            <person name="Andersen M.R."/>
            <person name="Archer D.B."/>
            <person name="Baker S.E."/>
            <person name="Benoit I."/>
            <person name="Brakhage A.A."/>
            <person name="Braus G.H."/>
            <person name="Fischer R."/>
            <person name="Frisvad J.C."/>
            <person name="Goldman G.H."/>
            <person name="Houbraken J."/>
            <person name="Oakley B."/>
            <person name="Pocsi I."/>
            <person name="Scazzocchio C."/>
            <person name="Seiboth B."/>
            <person name="vanKuyk P.A."/>
            <person name="Wortman J."/>
            <person name="Dyer P.S."/>
            <person name="Grigoriev I.V."/>
        </authorList>
    </citation>
    <scope>NUCLEOTIDE SEQUENCE [LARGE SCALE GENOMIC DNA]</scope>
    <source>
        <strain evidence="4">CBS 583.65</strain>
    </source>
</reference>
<evidence type="ECO:0008006" key="5">
    <source>
        <dbReference type="Google" id="ProtNLM"/>
    </source>
</evidence>
<dbReference type="OrthoDB" id="97518at2759"/>